<evidence type="ECO:0000256" key="3">
    <source>
        <dbReference type="ARBA" id="ARBA00022840"/>
    </source>
</evidence>
<gene>
    <name evidence="6" type="ORF">X474_05865</name>
</gene>
<evidence type="ECO:0000313" key="7">
    <source>
        <dbReference type="Proteomes" id="UP000032233"/>
    </source>
</evidence>
<keyword evidence="3" id="KW-0067">ATP-binding</keyword>
<evidence type="ECO:0000313" key="6">
    <source>
        <dbReference type="EMBL" id="KIX14996.1"/>
    </source>
</evidence>
<name>A0A0D2JH02_9BACT</name>
<evidence type="ECO:0000256" key="2">
    <source>
        <dbReference type="ARBA" id="ARBA00022741"/>
    </source>
</evidence>
<dbReference type="RefSeq" id="WP_044347293.1">
    <property type="nucleotide sequence ID" value="NZ_AZAC01000005.1"/>
</dbReference>
<dbReference type="AlphaFoldDB" id="A0A0D2JH02"/>
<dbReference type="InterPro" id="IPR003714">
    <property type="entry name" value="PhoH"/>
</dbReference>
<accession>A0A0D2JH02</accession>
<dbReference type="Pfam" id="PF02562">
    <property type="entry name" value="PhoH"/>
    <property type="match status" value="1"/>
</dbReference>
<dbReference type="InterPro" id="IPR002716">
    <property type="entry name" value="PIN_dom"/>
</dbReference>
<dbReference type="InterPro" id="IPR029060">
    <property type="entry name" value="PIN-like_dom_sf"/>
</dbReference>
<dbReference type="SUPFAM" id="SSF88723">
    <property type="entry name" value="PIN domain-like"/>
    <property type="match status" value="1"/>
</dbReference>
<dbReference type="Pfam" id="PF13638">
    <property type="entry name" value="PIN_4"/>
    <property type="match status" value="1"/>
</dbReference>
<dbReference type="PANTHER" id="PTHR30473:SF2">
    <property type="entry name" value="PIN DOMAIN-CONTAINING PROTEIN"/>
    <property type="match status" value="1"/>
</dbReference>
<dbReference type="Proteomes" id="UP000032233">
    <property type="component" value="Unassembled WGS sequence"/>
</dbReference>
<dbReference type="GO" id="GO:0005829">
    <property type="term" value="C:cytosol"/>
    <property type="evidence" value="ECO:0007669"/>
    <property type="project" value="TreeGrafter"/>
</dbReference>
<feature type="domain" description="PIN" evidence="5">
    <location>
        <begin position="3"/>
        <end position="134"/>
    </location>
</feature>
<evidence type="ECO:0000256" key="1">
    <source>
        <dbReference type="ARBA" id="ARBA00010393"/>
    </source>
</evidence>
<proteinExistence type="inferred from homology"/>
<dbReference type="Gene3D" id="3.40.50.1010">
    <property type="entry name" value="5'-nuclease"/>
    <property type="match status" value="1"/>
</dbReference>
<organism evidence="6 7">
    <name type="scientific">Dethiosulfatarculus sandiegensis</name>
    <dbReference type="NCBI Taxonomy" id="1429043"/>
    <lineage>
        <taxon>Bacteria</taxon>
        <taxon>Pseudomonadati</taxon>
        <taxon>Thermodesulfobacteriota</taxon>
        <taxon>Desulfarculia</taxon>
        <taxon>Desulfarculales</taxon>
        <taxon>Desulfarculaceae</taxon>
        <taxon>Dethiosulfatarculus</taxon>
    </lineage>
</organism>
<dbReference type="InParanoid" id="A0A0D2JH02"/>
<comment type="caution">
    <text evidence="6">The sequence shown here is derived from an EMBL/GenBank/DDBJ whole genome shotgun (WGS) entry which is preliminary data.</text>
</comment>
<dbReference type="InterPro" id="IPR051451">
    <property type="entry name" value="PhoH2-like"/>
</dbReference>
<comment type="similarity">
    <text evidence="1">Belongs to the PhoH family.</text>
</comment>
<dbReference type="PANTHER" id="PTHR30473">
    <property type="entry name" value="PROTEIN PHOH"/>
    <property type="match status" value="1"/>
</dbReference>
<dbReference type="Gene3D" id="3.40.50.300">
    <property type="entry name" value="P-loop containing nucleotide triphosphate hydrolases"/>
    <property type="match status" value="1"/>
</dbReference>
<comment type="similarity">
    <text evidence="4">In the N-terminal section; belongs to the PINc/VapC protein family.</text>
</comment>
<keyword evidence="7" id="KW-1185">Reference proteome</keyword>
<keyword evidence="2" id="KW-0547">Nucleotide-binding</keyword>
<sequence length="456" mass="50516">MLKTFVLDTNVLLHNPQSLFVFEENTVVIPLAVIEEIDDFKGRQDEIGANARRTSRILDELRSKGDLSKGVALENGGSLRIEVNHRSIEKLPENLDVLDADKPDNRILAVALNLKRTSSNQDVTLVSKDLNLRLKADVLGLAAEDLTNDKIDYKELYSGQGELLVSQREIDALYRDKNLEPPEDISLYPNQLLTLKSRENLSASALARYNLGLLKPAGLTGNQNCFGLKPRNREQNFALELLLDPDIPIVTLAGAAGTGKTLLALSSALEMVLERNVYDKILVTRPVIPLDGQDLGYLPGDKEEKLKPWMGPIQDNLEFLFRSSDYREQPSLFGVRGAKSEKGSMGMADYLQFTGQLEMEALTYIRGRSISRRFIVVDEAQNCTLHAIKTMLTRVGHESKIVLTGDIDQVDHPYLDSASNGLSLAVEKIKTSNLSGHITLLKGERSPVADLGARML</sequence>
<dbReference type="InterPro" id="IPR027417">
    <property type="entry name" value="P-loop_NTPase"/>
</dbReference>
<reference evidence="6 7" key="1">
    <citation type="submission" date="2013-11" db="EMBL/GenBank/DDBJ databases">
        <title>Metagenomic analysis of a methanogenic consortium involved in long chain n-alkane degradation.</title>
        <authorList>
            <person name="Davidova I.A."/>
            <person name="Callaghan A.V."/>
            <person name="Wawrik B."/>
            <person name="Pruitt S."/>
            <person name="Marks C."/>
            <person name="Duncan K.E."/>
            <person name="Suflita J.M."/>
        </authorList>
    </citation>
    <scope>NUCLEOTIDE SEQUENCE [LARGE SCALE GENOMIC DNA]</scope>
    <source>
        <strain evidence="6 7">SPR</strain>
    </source>
</reference>
<evidence type="ECO:0000259" key="5">
    <source>
        <dbReference type="SMART" id="SM00670"/>
    </source>
</evidence>
<evidence type="ECO:0000256" key="4">
    <source>
        <dbReference type="ARBA" id="ARBA00046345"/>
    </source>
</evidence>
<dbReference type="CDD" id="cd09883">
    <property type="entry name" value="PIN_VapC_PhoHL-ATPase"/>
    <property type="match status" value="1"/>
</dbReference>
<dbReference type="GO" id="GO:0005524">
    <property type="term" value="F:ATP binding"/>
    <property type="evidence" value="ECO:0007669"/>
    <property type="project" value="UniProtKB-KW"/>
</dbReference>
<dbReference type="SMART" id="SM00670">
    <property type="entry name" value="PINc"/>
    <property type="match status" value="1"/>
</dbReference>
<dbReference type="STRING" id="1429043.X474_05865"/>
<dbReference type="EMBL" id="AZAC01000005">
    <property type="protein sequence ID" value="KIX14996.1"/>
    <property type="molecule type" value="Genomic_DNA"/>
</dbReference>
<dbReference type="OrthoDB" id="9766527at2"/>
<protein>
    <recommendedName>
        <fullName evidence="5">PIN domain-containing protein</fullName>
    </recommendedName>
</protein>
<dbReference type="SUPFAM" id="SSF52540">
    <property type="entry name" value="P-loop containing nucleoside triphosphate hydrolases"/>
    <property type="match status" value="1"/>
</dbReference>
<dbReference type="PATRIC" id="fig|1429043.3.peg.1246"/>